<dbReference type="OMA" id="KVPHTHP"/>
<sequence length="54" mass="6001">MADNDPQGQEEEVTPDYSKYGEDSVPPPEKVPHTHPGRPDLDYDDRPVGPAPEE</sequence>
<dbReference type="Proteomes" id="UP000271162">
    <property type="component" value="Unassembled WGS sequence"/>
</dbReference>
<feature type="region of interest" description="Disordered" evidence="1">
    <location>
        <begin position="1"/>
        <end position="54"/>
    </location>
</feature>
<reference evidence="4" key="1">
    <citation type="submission" date="2017-02" db="UniProtKB">
        <authorList>
            <consortium name="WormBaseParasite"/>
        </authorList>
    </citation>
    <scope>IDENTIFICATION</scope>
</reference>
<dbReference type="EMBL" id="UYSL01000396">
    <property type="protein sequence ID" value="VDL63685.1"/>
    <property type="molecule type" value="Genomic_DNA"/>
</dbReference>
<dbReference type="WBParaSite" id="NBR_0000073001-mRNA-1">
    <property type="protein sequence ID" value="NBR_0000073001-mRNA-1"/>
    <property type="gene ID" value="NBR_0000073001"/>
</dbReference>
<evidence type="ECO:0000313" key="2">
    <source>
        <dbReference type="EMBL" id="VDL63685.1"/>
    </source>
</evidence>
<evidence type="ECO:0000256" key="1">
    <source>
        <dbReference type="SAM" id="MobiDB-lite"/>
    </source>
</evidence>
<organism evidence="4">
    <name type="scientific">Nippostrongylus brasiliensis</name>
    <name type="common">Rat hookworm</name>
    <dbReference type="NCBI Taxonomy" id="27835"/>
    <lineage>
        <taxon>Eukaryota</taxon>
        <taxon>Metazoa</taxon>
        <taxon>Ecdysozoa</taxon>
        <taxon>Nematoda</taxon>
        <taxon>Chromadorea</taxon>
        <taxon>Rhabditida</taxon>
        <taxon>Rhabditina</taxon>
        <taxon>Rhabditomorpha</taxon>
        <taxon>Strongyloidea</taxon>
        <taxon>Heligmosomidae</taxon>
        <taxon>Nippostrongylus</taxon>
    </lineage>
</organism>
<keyword evidence="3" id="KW-1185">Reference proteome</keyword>
<evidence type="ECO:0000313" key="4">
    <source>
        <dbReference type="WBParaSite" id="NBR_0000073001-mRNA-1"/>
    </source>
</evidence>
<gene>
    <name evidence="2" type="ORF">NBR_LOCUS731</name>
</gene>
<reference evidence="2 3" key="2">
    <citation type="submission" date="2018-11" db="EMBL/GenBank/DDBJ databases">
        <authorList>
            <consortium name="Pathogen Informatics"/>
        </authorList>
    </citation>
    <scope>NUCLEOTIDE SEQUENCE [LARGE SCALE GENOMIC DNA]</scope>
</reference>
<proteinExistence type="predicted"/>
<name>A0A0N4XDX8_NIPBR</name>
<accession>A0A0N4XDX8</accession>
<feature type="compositionally biased region" description="Basic and acidic residues" evidence="1">
    <location>
        <begin position="37"/>
        <end position="47"/>
    </location>
</feature>
<dbReference type="AlphaFoldDB" id="A0A0N4XDX8"/>
<evidence type="ECO:0000313" key="3">
    <source>
        <dbReference type="Proteomes" id="UP000271162"/>
    </source>
</evidence>
<protein>
    <submittedName>
        <fullName evidence="4">Translation initiation factor</fullName>
    </submittedName>
</protein>